<dbReference type="InterPro" id="IPR018927">
    <property type="entry name" value="Pilus_synth_Q_C"/>
</dbReference>
<feature type="signal peptide" evidence="1">
    <location>
        <begin position="1"/>
        <end position="37"/>
    </location>
</feature>
<evidence type="ECO:0000259" key="2">
    <source>
        <dbReference type="Pfam" id="PF10671"/>
    </source>
</evidence>
<dbReference type="RefSeq" id="WP_215886300.1">
    <property type="nucleotide sequence ID" value="NZ_CP134225.1"/>
</dbReference>
<dbReference type="Proteomes" id="UP000887300">
    <property type="component" value="Unassembled WGS sequence"/>
</dbReference>
<keyword evidence="1" id="KW-0732">Signal</keyword>
<organism evidence="3 4">
    <name type="scientific">Acidithiobacillus ferridurans</name>
    <dbReference type="NCBI Taxonomy" id="1232575"/>
    <lineage>
        <taxon>Bacteria</taxon>
        <taxon>Pseudomonadati</taxon>
        <taxon>Pseudomonadota</taxon>
        <taxon>Acidithiobacillia</taxon>
        <taxon>Acidithiobacillales</taxon>
        <taxon>Acidithiobacillaceae</taxon>
        <taxon>Acidithiobacillus</taxon>
    </lineage>
</organism>
<protein>
    <recommendedName>
        <fullName evidence="2">Toxin co-regulated pilus biosynthesis protein Q C-terminal domain-containing protein</fullName>
    </recommendedName>
</protein>
<evidence type="ECO:0000313" key="3">
    <source>
        <dbReference type="EMBL" id="MBU2723327.1"/>
    </source>
</evidence>
<evidence type="ECO:0000313" key="4">
    <source>
        <dbReference type="Proteomes" id="UP000887300"/>
    </source>
</evidence>
<dbReference type="AlphaFoldDB" id="A0A8X8GAS8"/>
<name>A0A8X8GAS8_ACIFI</name>
<dbReference type="EMBL" id="JABBHS010000270">
    <property type="protein sequence ID" value="MBU2723327.1"/>
    <property type="molecule type" value="Genomic_DNA"/>
</dbReference>
<reference evidence="3" key="1">
    <citation type="journal article" date="2021" name="ISME J.">
        <title>Genomic evolution of the class Acidithiobacillia: deep-branching Proteobacteria living in extreme acidic conditions.</title>
        <authorList>
            <person name="Moya-Beltran A."/>
            <person name="Beard S."/>
            <person name="Rojas-Villalobos C."/>
            <person name="Issotta F."/>
            <person name="Gallardo Y."/>
            <person name="Ulloa R."/>
            <person name="Giaveno A."/>
            <person name="Degli Esposti M."/>
            <person name="Johnson D.B."/>
            <person name="Quatrini R."/>
        </authorList>
    </citation>
    <scope>NUCLEOTIDE SEQUENCE</scope>
    <source>
        <strain evidence="3">DSM 583</strain>
    </source>
</reference>
<proteinExistence type="predicted"/>
<feature type="chain" id="PRO_5036471265" description="Toxin co-regulated pilus biosynthesis protein Q C-terminal domain-containing protein" evidence="1">
    <location>
        <begin position="38"/>
        <end position="479"/>
    </location>
</feature>
<dbReference type="Pfam" id="PF10671">
    <property type="entry name" value="TcpQ"/>
    <property type="match status" value="1"/>
</dbReference>
<feature type="domain" description="Toxin co-regulated pilus biosynthesis protein Q C-terminal" evidence="2">
    <location>
        <begin position="404"/>
        <end position="474"/>
    </location>
</feature>
<evidence type="ECO:0000256" key="1">
    <source>
        <dbReference type="SAM" id="SignalP"/>
    </source>
</evidence>
<accession>A0A8X8GAS8</accession>
<comment type="caution">
    <text evidence="3">The sequence shown here is derived from an EMBL/GenBank/DDBJ whole genome shotgun (WGS) entry which is preliminary data.</text>
</comment>
<sequence length="479" mass="50615">MTTSFTSIRARRFALRVAVLCSVAMLATGCASEPSTADGTGSVGNYQFGYRISSPSGIRAQVFSGESHTYVSLPTHIMLQAAMGNGRSYIPKRHGAYWVIPALATHWNLATSQGLVNATATGAALQMARVDSAQSIISQTVSAVKTQALPLPGAALPGASLPGATPHVGNKAKAGKTHDVISGSIPTPSVHPHPQVKTDVASQAHAPTGNAVPAEWLSAAIATSSHHHHVRMIPGSDGRFLPLSQAMPKITPMGWTTHLASPVSPSMTVNWHAGPWTESLHRMALSNGLVDHVNWGVRQVTLRATPALLKGIPGMGAAPIVLGSSVTTHRATGQKRIVAATPKALNTTTPIHVLPMLPATLKPATGTGQTTLPFTPGVPAITTPVHTKAIPAPVPVPSAMPVIFTAHKGDMLSHDLRIYLHAMHWHLAWNVSKNWPIRYGFVLSGSLHSVTNQLMHLYDIQITGYRVNKTVSVTPVNQE</sequence>
<gene>
    <name evidence="3" type="ORF">HF568_08940</name>
</gene>